<accession>A0A1X6MPQ0</accession>
<feature type="region of interest" description="Disordered" evidence="1">
    <location>
        <begin position="774"/>
        <end position="849"/>
    </location>
</feature>
<feature type="region of interest" description="Disordered" evidence="1">
    <location>
        <begin position="1028"/>
        <end position="1059"/>
    </location>
</feature>
<dbReference type="EMBL" id="KZ110605">
    <property type="protein sequence ID" value="OSX58381.1"/>
    <property type="molecule type" value="Genomic_DNA"/>
</dbReference>
<dbReference type="AlphaFoldDB" id="A0A1X6MPQ0"/>
<evidence type="ECO:0000256" key="1">
    <source>
        <dbReference type="SAM" id="MobiDB-lite"/>
    </source>
</evidence>
<dbReference type="Proteomes" id="UP000194127">
    <property type="component" value="Unassembled WGS sequence"/>
</dbReference>
<feature type="compositionally biased region" description="Basic and acidic residues" evidence="1">
    <location>
        <begin position="1030"/>
        <end position="1041"/>
    </location>
</feature>
<sequence>MPLDPRQAYLNGFLQDVRYHNSTDAYSDCDIFPDTVKEYITLLHDAFQLPTWVKEAHVDFRLGTRRGEWERGRERAKLADCYKRVGARHRGVGSARSTPQAPKSNSPSPPNPAWLRRIWLNTSPRKTFKRPRSLVCRLGLTMKPGPVAKSAAQSRALGPSRALKNTIESVMVALPRHWSGESSPLFGYMETTVEAALLVSVSAEVPPTSPALAGDMDDLGGDNCDGDENNSRTSADNGKGSANKGTRLAGSNGIKQTQVEVCMEPGKRPVFLFPDLPMYTASEWLDLPSNREIDEDEYTDEDEDAVEYQCSLNLHILDYVPFRRLPTDACMPILCMGDESTLPIIMTSALYQRHVWHVDEPVIGVSFLQILLSATKNTSCLGSAKSELGESETVGAELQPPPTSFIWMSEDGHKVPRFWVRGAPEQRSKFCAKAGVSTDDHALVWLFDRKAALVSVTSDSEMFNIYEDVTKFIWPKAWNTLNDLPLVDDTVHPIRDRLWALVNIRKKRGYHWLDETSSKRPNEDNGTESDGTKSNNEYGNNDIDRNVDKIDVDDARWQQVFELLTGSLSTIAHTCMHAEAKVRLGEVPIEATCRHDLHRVCVDFLVDGVWDSIASREPTSPESVHVRPSYVIVTALQILADWEIRLERTIALPRNYFSDVLVRSGNKKEAYTFTYDIEDKFRAELQLLKEWGGRRMRAERLAQVEKDARLEFTTAVNKWYKTITMKRLQTSMQSAPLRGICDAIGTVRVTLPLANYILDPYRFVSRIGPPASIEKPAADAQRPGKSHDFGTRPSSSSQEAKPQGLKGQLSPSLKAGQSESAGRATSIQQTRSSATGSSTRGSPSNHGMLYQFSRCESDELSPPKPRARPDRQSTMLEMVMELMENAAIDDVSPAASKPTPSSIEKALELPLLLIEYKKTETDRVKGQNQHRLYCTAAARFLETIGITKVPIFSVVSDGASVVLTTAWVNDGVVQIFERHTQSFDISSPIGAWHYASVLARIAVIWGPQLAERFSAVREGYIKGDSQVTRLDTKKGKTKQKDEENETQQKTAESVQPAGA</sequence>
<feature type="region of interest" description="Disordered" evidence="1">
    <location>
        <begin position="515"/>
        <end position="543"/>
    </location>
</feature>
<name>A0A1X6MPQ0_9APHY</name>
<organism evidence="2 3">
    <name type="scientific">Postia placenta MAD-698-R-SB12</name>
    <dbReference type="NCBI Taxonomy" id="670580"/>
    <lineage>
        <taxon>Eukaryota</taxon>
        <taxon>Fungi</taxon>
        <taxon>Dikarya</taxon>
        <taxon>Basidiomycota</taxon>
        <taxon>Agaricomycotina</taxon>
        <taxon>Agaricomycetes</taxon>
        <taxon>Polyporales</taxon>
        <taxon>Adustoporiaceae</taxon>
        <taxon>Rhodonia</taxon>
    </lineage>
</organism>
<feature type="compositionally biased region" description="Acidic residues" evidence="1">
    <location>
        <begin position="215"/>
        <end position="228"/>
    </location>
</feature>
<dbReference type="OrthoDB" id="2919059at2759"/>
<dbReference type="RefSeq" id="XP_024335175.1">
    <property type="nucleotide sequence ID" value="XM_024486845.1"/>
</dbReference>
<keyword evidence="3" id="KW-1185">Reference proteome</keyword>
<gene>
    <name evidence="2" type="ORF">POSPLADRAFT_1154396</name>
</gene>
<reference evidence="2 3" key="1">
    <citation type="submission" date="2017-04" db="EMBL/GenBank/DDBJ databases">
        <title>Genome Sequence of the Model Brown-Rot Fungus Postia placenta SB12.</title>
        <authorList>
            <consortium name="DOE Joint Genome Institute"/>
            <person name="Gaskell J."/>
            <person name="Kersten P."/>
            <person name="Larrondo L.F."/>
            <person name="Canessa P."/>
            <person name="Martinez D."/>
            <person name="Hibbett D."/>
            <person name="Schmoll M."/>
            <person name="Kubicek C.P."/>
            <person name="Martinez A.T."/>
            <person name="Yadav J."/>
            <person name="Master E."/>
            <person name="Magnuson J.K."/>
            <person name="James T."/>
            <person name="Yaver D."/>
            <person name="Berka R."/>
            <person name="Labutti K."/>
            <person name="Lipzen A."/>
            <person name="Aerts A."/>
            <person name="Barry K."/>
            <person name="Henrissat B."/>
            <person name="Blanchette R."/>
            <person name="Grigoriev I."/>
            <person name="Cullen D."/>
        </authorList>
    </citation>
    <scope>NUCLEOTIDE SEQUENCE [LARGE SCALE GENOMIC DNA]</scope>
    <source>
        <strain evidence="2 3">MAD-698-R-SB12</strain>
    </source>
</reference>
<evidence type="ECO:0000313" key="3">
    <source>
        <dbReference type="Proteomes" id="UP000194127"/>
    </source>
</evidence>
<feature type="compositionally biased region" description="Polar residues" evidence="1">
    <location>
        <begin position="809"/>
        <end position="829"/>
    </location>
</feature>
<dbReference type="GeneID" id="36331794"/>
<feature type="compositionally biased region" description="Polar residues" evidence="1">
    <location>
        <begin position="528"/>
        <end position="539"/>
    </location>
</feature>
<feature type="region of interest" description="Disordered" evidence="1">
    <location>
        <begin position="208"/>
        <end position="249"/>
    </location>
</feature>
<protein>
    <submittedName>
        <fullName evidence="2">Uncharacterized protein</fullName>
    </submittedName>
</protein>
<evidence type="ECO:0000313" key="2">
    <source>
        <dbReference type="EMBL" id="OSX58381.1"/>
    </source>
</evidence>
<feature type="compositionally biased region" description="Low complexity" evidence="1">
    <location>
        <begin position="830"/>
        <end position="844"/>
    </location>
</feature>
<feature type="region of interest" description="Disordered" evidence="1">
    <location>
        <begin position="89"/>
        <end position="114"/>
    </location>
</feature>
<proteinExistence type="predicted"/>